<dbReference type="NCBIfam" id="NF003589">
    <property type="entry name" value="PRK05254.1-2"/>
    <property type="match status" value="1"/>
</dbReference>
<evidence type="ECO:0000256" key="8">
    <source>
        <dbReference type="PROSITE-ProRule" id="PRU10072"/>
    </source>
</evidence>
<dbReference type="HAMAP" id="MF_00148">
    <property type="entry name" value="UDG"/>
    <property type="match status" value="1"/>
</dbReference>
<evidence type="ECO:0000313" key="11">
    <source>
        <dbReference type="EMBL" id="WUR04172.1"/>
    </source>
</evidence>
<dbReference type="NCBIfam" id="TIGR00628">
    <property type="entry name" value="ung"/>
    <property type="match status" value="1"/>
</dbReference>
<comment type="subcellular location">
    <subcellularLocation>
        <location evidence="7">Mitochondrion</location>
    </subcellularLocation>
    <subcellularLocation>
        <location evidence="7">Nucleus</location>
    </subcellularLocation>
</comment>
<dbReference type="PROSITE" id="PS00130">
    <property type="entry name" value="U_DNA_GLYCOSYLASE"/>
    <property type="match status" value="1"/>
</dbReference>
<dbReference type="FunFam" id="3.40.470.10:FF:000001">
    <property type="entry name" value="Uracil-DNA glycosylase"/>
    <property type="match status" value="1"/>
</dbReference>
<dbReference type="EC" id="3.2.2.27" evidence="3 7"/>
<keyword evidence="7" id="KW-0539">Nucleus</keyword>
<evidence type="ECO:0000256" key="2">
    <source>
        <dbReference type="ARBA" id="ARBA00008184"/>
    </source>
</evidence>
<protein>
    <recommendedName>
        <fullName evidence="3 7">Uracil-DNA glycosylase</fullName>
        <shortName evidence="7">UDG</shortName>
        <ecNumber evidence="3 7">3.2.2.27</ecNumber>
    </recommendedName>
</protein>
<dbReference type="InterPro" id="IPR002043">
    <property type="entry name" value="UDG_fam1"/>
</dbReference>
<dbReference type="SMART" id="SM00986">
    <property type="entry name" value="UDG"/>
    <property type="match status" value="1"/>
</dbReference>
<keyword evidence="4 7" id="KW-0227">DNA damage</keyword>
<organism evidence="11 12">
    <name type="scientific">Vairimorpha necatrix</name>
    <dbReference type="NCBI Taxonomy" id="6039"/>
    <lineage>
        <taxon>Eukaryota</taxon>
        <taxon>Fungi</taxon>
        <taxon>Fungi incertae sedis</taxon>
        <taxon>Microsporidia</taxon>
        <taxon>Nosematidae</taxon>
        <taxon>Vairimorpha</taxon>
    </lineage>
</organism>
<evidence type="ECO:0000256" key="6">
    <source>
        <dbReference type="ARBA" id="ARBA00023204"/>
    </source>
</evidence>
<dbReference type="Pfam" id="PF03167">
    <property type="entry name" value="UDG"/>
    <property type="match status" value="1"/>
</dbReference>
<evidence type="ECO:0000256" key="5">
    <source>
        <dbReference type="ARBA" id="ARBA00022801"/>
    </source>
</evidence>
<dbReference type="InterPro" id="IPR018085">
    <property type="entry name" value="Ura-DNA_Glyclase_AS"/>
</dbReference>
<dbReference type="NCBIfam" id="NF003588">
    <property type="entry name" value="PRK05254.1-1"/>
    <property type="match status" value="1"/>
</dbReference>
<dbReference type="InterPro" id="IPR036895">
    <property type="entry name" value="Uracil-DNA_glycosylase-like_sf"/>
</dbReference>
<feature type="active site" description="Proton acceptor" evidence="7 8">
    <location>
        <position position="93"/>
    </location>
</feature>
<gene>
    <name evidence="7" type="primary">UNG1</name>
    <name evidence="11" type="ORF">VNE69_07238</name>
</gene>
<dbReference type="CDD" id="cd10027">
    <property type="entry name" value="UDG-F1-like"/>
    <property type="match status" value="1"/>
</dbReference>
<evidence type="ECO:0000256" key="7">
    <source>
        <dbReference type="HAMAP-Rule" id="MF_03166"/>
    </source>
</evidence>
<keyword evidence="7" id="KW-0496">Mitochondrion</keyword>
<evidence type="ECO:0000313" key="12">
    <source>
        <dbReference type="Proteomes" id="UP001334084"/>
    </source>
</evidence>
<keyword evidence="5 7" id="KW-0378">Hydrolase</keyword>
<accession>A0AAX4JEC7</accession>
<dbReference type="SUPFAM" id="SSF52141">
    <property type="entry name" value="Uracil-DNA glycosylase-like"/>
    <property type="match status" value="1"/>
</dbReference>
<proteinExistence type="inferred from homology"/>
<dbReference type="PANTHER" id="PTHR11264">
    <property type="entry name" value="URACIL-DNA GLYCOSYLASE"/>
    <property type="match status" value="1"/>
</dbReference>
<feature type="domain" description="Uracil-DNA glycosylase-like" evidence="10">
    <location>
        <begin position="78"/>
        <end position="238"/>
    </location>
</feature>
<evidence type="ECO:0000256" key="9">
    <source>
        <dbReference type="RuleBase" id="RU003780"/>
    </source>
</evidence>
<comment type="similarity">
    <text evidence="2 7 9">Belongs to the uracil-DNA glycosylase (UDG) superfamily. UNG family.</text>
</comment>
<dbReference type="SMART" id="SM00987">
    <property type="entry name" value="UreE_C"/>
    <property type="match status" value="1"/>
</dbReference>
<comment type="catalytic activity">
    <reaction evidence="1 7 9">
        <text>Hydrolyzes single-stranded DNA or mismatched double-stranded DNA and polynucleotides, releasing free uracil.</text>
        <dbReference type="EC" id="3.2.2.27"/>
    </reaction>
</comment>
<dbReference type="NCBIfam" id="NF003592">
    <property type="entry name" value="PRK05254.1-5"/>
    <property type="match status" value="1"/>
</dbReference>
<dbReference type="Gene3D" id="3.40.470.10">
    <property type="entry name" value="Uracil-DNA glycosylase-like domain"/>
    <property type="match status" value="1"/>
</dbReference>
<dbReference type="GO" id="GO:0005739">
    <property type="term" value="C:mitochondrion"/>
    <property type="evidence" value="ECO:0007669"/>
    <property type="project" value="UniProtKB-SubCell"/>
</dbReference>
<dbReference type="PANTHER" id="PTHR11264:SF0">
    <property type="entry name" value="URACIL-DNA GLYCOSYLASE"/>
    <property type="match status" value="1"/>
</dbReference>
<dbReference type="GO" id="GO:0004844">
    <property type="term" value="F:uracil DNA N-glycosylase activity"/>
    <property type="evidence" value="ECO:0007669"/>
    <property type="project" value="UniProtKB-UniRule"/>
</dbReference>
<dbReference type="GO" id="GO:0097510">
    <property type="term" value="P:base-excision repair, AP site formation via deaminated base removal"/>
    <property type="evidence" value="ECO:0007669"/>
    <property type="project" value="TreeGrafter"/>
</dbReference>
<dbReference type="Proteomes" id="UP001334084">
    <property type="component" value="Chromosome 7"/>
</dbReference>
<dbReference type="EMBL" id="CP142732">
    <property type="protein sequence ID" value="WUR04172.1"/>
    <property type="molecule type" value="Genomic_DNA"/>
</dbReference>
<dbReference type="GO" id="GO:0005634">
    <property type="term" value="C:nucleus"/>
    <property type="evidence" value="ECO:0007669"/>
    <property type="project" value="UniProtKB-SubCell"/>
</dbReference>
<dbReference type="InterPro" id="IPR005122">
    <property type="entry name" value="Uracil-DNA_glycosylase-like"/>
</dbReference>
<keyword evidence="6 7" id="KW-0234">DNA repair</keyword>
<evidence type="ECO:0000256" key="3">
    <source>
        <dbReference type="ARBA" id="ARBA00012030"/>
    </source>
</evidence>
<dbReference type="AlphaFoldDB" id="A0AAX4JEC7"/>
<keyword evidence="12" id="KW-1185">Reference proteome</keyword>
<sequence>MVFTILSSFKKQHKDYDRCKLSEFTLSCDICSLENLINEKWKLILADEFDKSYFNKIKFFLHGKSIYPKISSIFAFTNHFPLEDTKVVILGQDPYHNLNQATGLAFSVPSHLKIPPSLRNIYKELQNDIPDFKIPLHGNLESWARQGVLLLNDILTVEHNKPGSHSKIGWKEFTGAILEKINKMCENVVFILWGNYAKLKSKNIDHERHLVLMAAHPSPFSVTKFYGCKHFSRTNEYLIKCGKTPINWNIE</sequence>
<evidence type="ECO:0000259" key="10">
    <source>
        <dbReference type="SMART" id="SM00986"/>
    </source>
</evidence>
<evidence type="ECO:0000256" key="1">
    <source>
        <dbReference type="ARBA" id="ARBA00001400"/>
    </source>
</evidence>
<evidence type="ECO:0000256" key="4">
    <source>
        <dbReference type="ARBA" id="ARBA00022763"/>
    </source>
</evidence>
<name>A0AAX4JEC7_9MICR</name>
<reference evidence="11" key="1">
    <citation type="journal article" date="2024" name="BMC Genomics">
        <title>Functional annotation of a divergent genome using sequence and structure-based similarity.</title>
        <authorList>
            <person name="Svedberg D."/>
            <person name="Winiger R.R."/>
            <person name="Berg A."/>
            <person name="Sharma H."/>
            <person name="Tellgren-Roth C."/>
            <person name="Debrunner-Vossbrinck B.A."/>
            <person name="Vossbrinck C.R."/>
            <person name="Barandun J."/>
        </authorList>
    </citation>
    <scope>NUCLEOTIDE SEQUENCE</scope>
    <source>
        <strain evidence="11">Illinois isolate</strain>
    </source>
</reference>
<comment type="function">
    <text evidence="7 9">Excises uracil residues from the DNA which can arise as a result of misincorporation of dUMP residues by DNA polymerase or due to deamination of cytosine.</text>
</comment>